<reference evidence="2" key="1">
    <citation type="journal article" date="2019" name="Int. J. Syst. Evol. Microbiol.">
        <title>The Global Catalogue of Microorganisms (GCM) 10K type strain sequencing project: providing services to taxonomists for standard genome sequencing and annotation.</title>
        <authorList>
            <consortium name="The Broad Institute Genomics Platform"/>
            <consortium name="The Broad Institute Genome Sequencing Center for Infectious Disease"/>
            <person name="Wu L."/>
            <person name="Ma J."/>
        </authorList>
    </citation>
    <scope>NUCLEOTIDE SEQUENCE [LARGE SCALE GENOMIC DNA]</scope>
    <source>
        <strain evidence="2">KCTC 42964</strain>
    </source>
</reference>
<keyword evidence="2" id="KW-1185">Reference proteome</keyword>
<dbReference type="RefSeq" id="WP_379904133.1">
    <property type="nucleotide sequence ID" value="NZ_JBHRTR010000034.1"/>
</dbReference>
<dbReference type="Proteomes" id="UP001595528">
    <property type="component" value="Unassembled WGS sequence"/>
</dbReference>
<dbReference type="EMBL" id="JBHRTR010000034">
    <property type="protein sequence ID" value="MFC3229691.1"/>
    <property type="molecule type" value="Genomic_DNA"/>
</dbReference>
<protein>
    <submittedName>
        <fullName evidence="1">Uncharacterized protein</fullName>
    </submittedName>
</protein>
<comment type="caution">
    <text evidence="1">The sequence shown here is derived from an EMBL/GenBank/DDBJ whole genome shotgun (WGS) entry which is preliminary data.</text>
</comment>
<evidence type="ECO:0000313" key="2">
    <source>
        <dbReference type="Proteomes" id="UP001595528"/>
    </source>
</evidence>
<sequence length="650" mass="69897">MTLAIETYSNPNLRQGWRPGNNFGGSTLFKALGHPKTAAAGRALVAQLRGLGCIAVYDPEPQPAAAHVDAFFDLASCDIAGVFVQRLEDVGDRRLGHAARPVTDLAAAGVDGILVTAFDAAAHERQLRALVGEDLPILTLDGMRLPDAWLSNDRRYLDPLNFATNFALIRDEGGRFTRLTGANYWGLYGAGNAALWCAAFDADGSCLAEWEEALPAPGAAFTLDSREIRSRFGLPPFTGSLFLHALRVAGHDVVKYALDVMSADGSQLSCTHDANAWPADLYAGVPAPEDGERLTLLVQNSHPVAIPPGAVGASLMGSDAVAWHPAGVPPFGTAELDLGALLPEARYPQQIEIHAGRYFVRPRYETVTGNARVRIAHANVERTDLEDDPDLPGLAPVMGKGFILPLPVLPHAAFASSLLPTPMATCQADLPVTAALHAPDGRVLDERFLGRIPRDSSATVEAGAWLAELADGADTAWGHVEFRYDFRDGGAGDGWLHALGRYTQADSGHAAETIFGAHIYNTVAVYRDEPQSYSHRPPGLTTRLFLRLGPAPMRTLCHLIYPASTPWHPLSRTQLTLVDGGGRHMASHEVRIACNGSLFWYVDEVFTAQELAAAGPAAWVQVRDATCRLFGFHGLQNGDTSFCLDHMFGF</sequence>
<evidence type="ECO:0000313" key="1">
    <source>
        <dbReference type="EMBL" id="MFC3229691.1"/>
    </source>
</evidence>
<gene>
    <name evidence="1" type="ORF">ACFOGJ_20750</name>
</gene>
<organism evidence="1 2">
    <name type="scientific">Marinibaculum pumilum</name>
    <dbReference type="NCBI Taxonomy" id="1766165"/>
    <lineage>
        <taxon>Bacteria</taxon>
        <taxon>Pseudomonadati</taxon>
        <taxon>Pseudomonadota</taxon>
        <taxon>Alphaproteobacteria</taxon>
        <taxon>Rhodospirillales</taxon>
        <taxon>Rhodospirillaceae</taxon>
        <taxon>Marinibaculum</taxon>
    </lineage>
</organism>
<proteinExistence type="predicted"/>
<accession>A0ABV7L4T7</accession>
<name>A0ABV7L4T7_9PROT</name>